<dbReference type="PANTHER" id="PTHR43221:SF1">
    <property type="entry name" value="PROTEASE HTPX"/>
    <property type="match status" value="1"/>
</dbReference>
<feature type="binding site" evidence="12">
    <location>
        <position position="236"/>
    </location>
    <ligand>
        <name>Zn(2+)</name>
        <dbReference type="ChEBI" id="CHEBI:29105"/>
        <note>catalytic</note>
    </ligand>
</feature>
<keyword evidence="11 12" id="KW-0472">Membrane</keyword>
<dbReference type="CDD" id="cd07340">
    <property type="entry name" value="M48B_Htpx_like"/>
    <property type="match status" value="1"/>
</dbReference>
<dbReference type="EMBL" id="JAAFYZ010000046">
    <property type="protein sequence ID" value="MBS2548290.1"/>
    <property type="molecule type" value="Genomic_DNA"/>
</dbReference>
<comment type="subcellular location">
    <subcellularLocation>
        <location evidence="1 12">Cell membrane</location>
        <topology evidence="1 12">Multi-pass membrane protein</topology>
    </subcellularLocation>
</comment>
<feature type="domain" description="Peptidase M48" evidence="13">
    <location>
        <begin position="91"/>
        <end position="310"/>
    </location>
</feature>
<organism evidence="14 15">
    <name type="scientific">Catenulispora pinistramenti</name>
    <dbReference type="NCBI Taxonomy" id="2705254"/>
    <lineage>
        <taxon>Bacteria</taxon>
        <taxon>Bacillati</taxon>
        <taxon>Actinomycetota</taxon>
        <taxon>Actinomycetes</taxon>
        <taxon>Catenulisporales</taxon>
        <taxon>Catenulisporaceae</taxon>
        <taxon>Catenulispora</taxon>
    </lineage>
</organism>
<reference evidence="14 15" key="1">
    <citation type="submission" date="2020-02" db="EMBL/GenBank/DDBJ databases">
        <title>Acidophilic actinobacteria isolated from forest soil.</title>
        <authorList>
            <person name="Golinska P."/>
        </authorList>
    </citation>
    <scope>NUCLEOTIDE SEQUENCE [LARGE SCALE GENOMIC DNA]</scope>
    <source>
        <strain evidence="14 15">NL8</strain>
    </source>
</reference>
<feature type="transmembrane region" description="Helical" evidence="12">
    <location>
        <begin position="54"/>
        <end position="73"/>
    </location>
</feature>
<feature type="binding site" evidence="12">
    <location>
        <position position="158"/>
    </location>
    <ligand>
        <name>Zn(2+)</name>
        <dbReference type="ChEBI" id="CHEBI:29105"/>
        <note>catalytic</note>
    </ligand>
</feature>
<evidence type="ECO:0000256" key="6">
    <source>
        <dbReference type="ARBA" id="ARBA00022723"/>
    </source>
</evidence>
<comment type="similarity">
    <text evidence="2 12">Belongs to the peptidase M48B family.</text>
</comment>
<dbReference type="HAMAP" id="MF_00188">
    <property type="entry name" value="Pept_M48_protease_HtpX"/>
    <property type="match status" value="1"/>
</dbReference>
<feature type="active site" evidence="12">
    <location>
        <position position="159"/>
    </location>
</feature>
<keyword evidence="7 12" id="KW-0378">Hydrolase</keyword>
<keyword evidence="9 12" id="KW-1133">Transmembrane helix</keyword>
<evidence type="ECO:0000256" key="8">
    <source>
        <dbReference type="ARBA" id="ARBA00022833"/>
    </source>
</evidence>
<evidence type="ECO:0000256" key="7">
    <source>
        <dbReference type="ARBA" id="ARBA00022801"/>
    </source>
</evidence>
<feature type="transmembrane region" description="Helical" evidence="12">
    <location>
        <begin position="205"/>
        <end position="227"/>
    </location>
</feature>
<dbReference type="PANTHER" id="PTHR43221">
    <property type="entry name" value="PROTEASE HTPX"/>
    <property type="match status" value="1"/>
</dbReference>
<evidence type="ECO:0000256" key="5">
    <source>
        <dbReference type="ARBA" id="ARBA00022692"/>
    </source>
</evidence>
<accession>A0ABS5KQL1</accession>
<feature type="transmembrane region" description="Helical" evidence="12">
    <location>
        <begin position="12"/>
        <end position="34"/>
    </location>
</feature>
<dbReference type="Gene3D" id="3.30.2010.10">
    <property type="entry name" value="Metalloproteases ('zincins'), catalytic domain"/>
    <property type="match status" value="1"/>
</dbReference>
<evidence type="ECO:0000259" key="13">
    <source>
        <dbReference type="Pfam" id="PF01435"/>
    </source>
</evidence>
<proteinExistence type="inferred from homology"/>
<evidence type="ECO:0000256" key="12">
    <source>
        <dbReference type="HAMAP-Rule" id="MF_00188"/>
    </source>
</evidence>
<evidence type="ECO:0000256" key="9">
    <source>
        <dbReference type="ARBA" id="ARBA00022989"/>
    </source>
</evidence>
<sequence>MYEQIARNKRRTIIYIALFFLAWLGIGAIIGALYAAVSPSTAGTTGTGATTGDIVLGLLIAAVVALAGIAFTLRSGTRLVLSVAGAKPADPQQNAQLYNLISALALGDGVPMPAVYIVEDPSPNAFATGMSPSRSAVTVTSGLLAMMDREELEGVLAHEMSHIKNYDTRLLLVVSTLIGLAALLAGLVWRSAFFMRSRGRNGAQLMLLVFAAGVLLSVVGFLFGPLIRLALSRRRESLADASGVELSRNPAGLLSALRKLQANDTPLAHTNHATAAMCIDDPLQHHTGRMHRLFDTHPPIADRIAVLEAMQQGLTV</sequence>
<evidence type="ECO:0000313" key="15">
    <source>
        <dbReference type="Proteomes" id="UP000730482"/>
    </source>
</evidence>
<keyword evidence="8 12" id="KW-0862">Zinc</keyword>
<evidence type="ECO:0000256" key="1">
    <source>
        <dbReference type="ARBA" id="ARBA00004651"/>
    </source>
</evidence>
<evidence type="ECO:0000256" key="3">
    <source>
        <dbReference type="ARBA" id="ARBA00022475"/>
    </source>
</evidence>
<keyword evidence="3 12" id="KW-1003">Cell membrane</keyword>
<dbReference type="Pfam" id="PF01435">
    <property type="entry name" value="Peptidase_M48"/>
    <property type="match status" value="1"/>
</dbReference>
<dbReference type="InterPro" id="IPR001915">
    <property type="entry name" value="Peptidase_M48"/>
</dbReference>
<gene>
    <name evidence="12" type="primary">htpX</name>
    <name evidence="14" type="ORF">KGQ19_15605</name>
</gene>
<protein>
    <recommendedName>
        <fullName evidence="12">Protease HtpX homolog</fullName>
        <ecNumber evidence="12">3.4.24.-</ecNumber>
    </recommendedName>
</protein>
<evidence type="ECO:0000256" key="11">
    <source>
        <dbReference type="ARBA" id="ARBA00023136"/>
    </source>
</evidence>
<keyword evidence="5 12" id="KW-0812">Transmembrane</keyword>
<evidence type="ECO:0000256" key="4">
    <source>
        <dbReference type="ARBA" id="ARBA00022670"/>
    </source>
</evidence>
<keyword evidence="4 12" id="KW-0645">Protease</keyword>
<dbReference type="InterPro" id="IPR050083">
    <property type="entry name" value="HtpX_protease"/>
</dbReference>
<keyword evidence="10 12" id="KW-0482">Metalloprotease</keyword>
<dbReference type="EC" id="3.4.24.-" evidence="12"/>
<feature type="binding site" evidence="12">
    <location>
        <position position="162"/>
    </location>
    <ligand>
        <name>Zn(2+)</name>
        <dbReference type="ChEBI" id="CHEBI:29105"/>
        <note>catalytic</note>
    </ligand>
</feature>
<evidence type="ECO:0000256" key="10">
    <source>
        <dbReference type="ARBA" id="ARBA00023049"/>
    </source>
</evidence>
<dbReference type="RefSeq" id="WP_212009864.1">
    <property type="nucleotide sequence ID" value="NZ_JAAFYZ010000046.1"/>
</dbReference>
<evidence type="ECO:0000256" key="2">
    <source>
        <dbReference type="ARBA" id="ARBA00009779"/>
    </source>
</evidence>
<dbReference type="Proteomes" id="UP000730482">
    <property type="component" value="Unassembled WGS sequence"/>
</dbReference>
<keyword evidence="6 12" id="KW-0479">Metal-binding</keyword>
<name>A0ABS5KQL1_9ACTN</name>
<keyword evidence="15" id="KW-1185">Reference proteome</keyword>
<evidence type="ECO:0000313" key="14">
    <source>
        <dbReference type="EMBL" id="MBS2548290.1"/>
    </source>
</evidence>
<dbReference type="InterPro" id="IPR022919">
    <property type="entry name" value="Pept_M48_protease_HtpX"/>
</dbReference>
<comment type="cofactor">
    <cofactor evidence="12">
        <name>Zn(2+)</name>
        <dbReference type="ChEBI" id="CHEBI:29105"/>
    </cofactor>
    <text evidence="12">Binds 1 zinc ion per subunit.</text>
</comment>
<feature type="transmembrane region" description="Helical" evidence="12">
    <location>
        <begin position="170"/>
        <end position="193"/>
    </location>
</feature>
<comment type="caution">
    <text evidence="14">The sequence shown here is derived from an EMBL/GenBank/DDBJ whole genome shotgun (WGS) entry which is preliminary data.</text>
</comment>